<dbReference type="EMBL" id="FZOF01000002">
    <property type="protein sequence ID" value="SNS04617.1"/>
    <property type="molecule type" value="Genomic_DNA"/>
</dbReference>
<keyword evidence="3" id="KW-1185">Reference proteome</keyword>
<dbReference type="OrthoDB" id="4231718at2"/>
<evidence type="ECO:0000256" key="1">
    <source>
        <dbReference type="SAM" id="SignalP"/>
    </source>
</evidence>
<feature type="signal peptide" evidence="1">
    <location>
        <begin position="1"/>
        <end position="34"/>
    </location>
</feature>
<evidence type="ECO:0000313" key="2">
    <source>
        <dbReference type="EMBL" id="SNS04617.1"/>
    </source>
</evidence>
<dbReference type="RefSeq" id="WP_089222607.1">
    <property type="nucleotide sequence ID" value="NZ_FZOF01000002.1"/>
</dbReference>
<evidence type="ECO:0000313" key="3">
    <source>
        <dbReference type="Proteomes" id="UP000198280"/>
    </source>
</evidence>
<proteinExistence type="predicted"/>
<accession>A0A239B9J4</accession>
<reference evidence="2 3" key="1">
    <citation type="submission" date="2017-06" db="EMBL/GenBank/DDBJ databases">
        <authorList>
            <person name="Kim H.J."/>
            <person name="Triplett B.A."/>
        </authorList>
    </citation>
    <scope>NUCLEOTIDE SEQUENCE [LARGE SCALE GENOMIC DNA]</scope>
    <source>
        <strain evidence="2 3">CGMCC 4.1858</strain>
    </source>
</reference>
<organism evidence="2 3">
    <name type="scientific">Actinacidiphila glaucinigra</name>
    <dbReference type="NCBI Taxonomy" id="235986"/>
    <lineage>
        <taxon>Bacteria</taxon>
        <taxon>Bacillati</taxon>
        <taxon>Actinomycetota</taxon>
        <taxon>Actinomycetes</taxon>
        <taxon>Kitasatosporales</taxon>
        <taxon>Streptomycetaceae</taxon>
        <taxon>Actinacidiphila</taxon>
    </lineage>
</organism>
<name>A0A239B9J4_9ACTN</name>
<gene>
    <name evidence="2" type="ORF">SAMN05216252_102483</name>
</gene>
<dbReference type="AlphaFoldDB" id="A0A239B9J4"/>
<sequence length="162" mass="17605">MGRVNAVTRYVSQAALATSTAVATVISFSTPASASAVGYAKVVGFCMDAKGQELCLPTTTLGHFVRGSGRNVNRQEASVQDSFGMDSAGGNWCNWRIDWRYSDTNGRVYLISKGETHRKCTLHSSIGRVDTTHRTLKHYGKACADFFVAGTKRASQCHFITE</sequence>
<keyword evidence="1" id="KW-0732">Signal</keyword>
<feature type="chain" id="PRO_5012218446" evidence="1">
    <location>
        <begin position="35"/>
        <end position="162"/>
    </location>
</feature>
<dbReference type="Proteomes" id="UP000198280">
    <property type="component" value="Unassembled WGS sequence"/>
</dbReference>
<protein>
    <submittedName>
        <fullName evidence="2">Uncharacterized protein</fullName>
    </submittedName>
</protein>